<evidence type="ECO:0000256" key="2">
    <source>
        <dbReference type="ARBA" id="ARBA00003617"/>
    </source>
</evidence>
<dbReference type="EMBL" id="CAJNNW010037379">
    <property type="protein sequence ID" value="CAE8741401.1"/>
    <property type="molecule type" value="Genomic_DNA"/>
</dbReference>
<comment type="subcellular location">
    <subcellularLocation>
        <location evidence="3">Plastid</location>
    </subcellularLocation>
</comment>
<dbReference type="InterPro" id="IPR000685">
    <property type="entry name" value="RuBisCO_lsu_C"/>
</dbReference>
<dbReference type="InterPro" id="IPR020871">
    <property type="entry name" value="RuBisCO_lsuII"/>
</dbReference>
<dbReference type="Pfam" id="PF02788">
    <property type="entry name" value="RuBisCO_large_N"/>
    <property type="match status" value="1"/>
</dbReference>
<dbReference type="PANTHER" id="PTHR42704">
    <property type="entry name" value="RIBULOSE BISPHOSPHATE CARBOXYLASE"/>
    <property type="match status" value="1"/>
</dbReference>
<dbReference type="GO" id="GO:0019253">
    <property type="term" value="P:reductive pentose-phosphate cycle"/>
    <property type="evidence" value="ECO:0007669"/>
    <property type="project" value="UniProtKB-KW"/>
</dbReference>
<keyword evidence="10" id="KW-0560">Oxidoreductase</keyword>
<proteinExistence type="inferred from homology"/>
<dbReference type="CDD" id="cd08211">
    <property type="entry name" value="RuBisCO_large_II"/>
    <property type="match status" value="1"/>
</dbReference>
<evidence type="ECO:0000259" key="17">
    <source>
        <dbReference type="Pfam" id="PF00016"/>
    </source>
</evidence>
<evidence type="ECO:0000256" key="15">
    <source>
        <dbReference type="ARBA" id="ARBA00049469"/>
    </source>
</evidence>
<evidence type="ECO:0000256" key="4">
    <source>
        <dbReference type="ARBA" id="ARBA00005475"/>
    </source>
</evidence>
<dbReference type="Proteomes" id="UP000626109">
    <property type="component" value="Unassembled WGS sequence"/>
</dbReference>
<comment type="similarity">
    <text evidence="4">Belongs to the RuBisCO large chain family. Type II subfamily.</text>
</comment>
<sequence length="706" mass="75695">MVGKCVQHSRIVRLSLSLSLLSSLSLSAVVVGVVVVVVIIVVVLFHSQLSFFHKCDSQCSAPLSSREPPMAQRPSSSSLALGAAAGGMMLLGSSSQAFVSTPATAASASPNLRASSAVSQTQQPAASSAPASSAVPVIACGGLAAAALAGQRASRRQNRSSALPTVVPVQSSVQRRALDQSSRYADLSLDEEELIKNGKHLLVAYIMKPKAGYDYLATAAHFAAESSTGTNVNVCTTDDFTKSVDALVYYIDPDNEEMKIAYPTLLFDRNITDGRAMMCSVLTLSIGNNQGMGDVEYGKIYDIYFPPAYLRLFDGPNCNVVDMWRILNRGMSNGGLIVGTIIKPKLGLQPKPFGEACYAFWQGGDFIKNDEPQGNQVFCQMNECIPEVVKAMRAAIKETGSSKLFSANITADDPNEMIARGKYVLSQFGPLGENCAFLVDGYVAGGTAITVARRNFPSQFLHYHRAGHGAITSPQTQRGYTAFVHTKISRVIGASGIHTGTMSFGKMEGDASDKNIAFMLQDDEADGPYYHQEWEGMKQTTPIISGGMNALRLPAFFENLGHSNVILTAGGGSFGHKDGPKPGAISCRQGEESWKEWKAGKFGDVSLSDGIIEFAKTHEELKGAFLTFQKDADQIYPGWKEKLGYTGESSVQAATFDWAKKAAAAPYIGGWVYAKTPNLEGTYWNEVGYCPDGTAMNLAGNNMNHP</sequence>
<keyword evidence="16" id="KW-1133">Transmembrane helix</keyword>
<evidence type="ECO:0000256" key="16">
    <source>
        <dbReference type="SAM" id="Phobius"/>
    </source>
</evidence>
<comment type="catalytic activity">
    <reaction evidence="15">
        <text>2 (2R)-3-phosphoglycerate + 2 H(+) = D-ribulose 1,5-bisphosphate + CO2 + H2O</text>
        <dbReference type="Rhea" id="RHEA:23124"/>
        <dbReference type="ChEBI" id="CHEBI:15377"/>
        <dbReference type="ChEBI" id="CHEBI:15378"/>
        <dbReference type="ChEBI" id="CHEBI:16526"/>
        <dbReference type="ChEBI" id="CHEBI:57870"/>
        <dbReference type="ChEBI" id="CHEBI:58272"/>
        <dbReference type="EC" id="4.1.1.39"/>
    </reaction>
</comment>
<reference evidence="19" key="1">
    <citation type="submission" date="2021-02" db="EMBL/GenBank/DDBJ databases">
        <authorList>
            <person name="Dougan E. K."/>
            <person name="Rhodes N."/>
            <person name="Thang M."/>
            <person name="Chan C."/>
        </authorList>
    </citation>
    <scope>NUCLEOTIDE SEQUENCE</scope>
</reference>
<evidence type="ECO:0000256" key="7">
    <source>
        <dbReference type="ARBA" id="ARBA00022640"/>
    </source>
</evidence>
<evidence type="ECO:0000313" key="19">
    <source>
        <dbReference type="EMBL" id="CAE8741401.1"/>
    </source>
</evidence>
<evidence type="ECO:0000313" key="20">
    <source>
        <dbReference type="Proteomes" id="UP000626109"/>
    </source>
</evidence>
<dbReference type="Gene3D" id="3.20.20.110">
    <property type="entry name" value="Ribulose bisphosphate carboxylase, large subunit, C-terminal domain"/>
    <property type="match status" value="1"/>
</dbReference>
<dbReference type="InterPro" id="IPR036422">
    <property type="entry name" value="RuBisCO_lsu_N_sf"/>
</dbReference>
<dbReference type="InterPro" id="IPR017443">
    <property type="entry name" value="RuBisCO_lsu_fd_N"/>
</dbReference>
<keyword evidence="7" id="KW-0934">Plastid</keyword>
<evidence type="ECO:0000256" key="6">
    <source>
        <dbReference type="ARBA" id="ARBA00022567"/>
    </source>
</evidence>
<evidence type="ECO:0000256" key="13">
    <source>
        <dbReference type="ARBA" id="ARBA00023300"/>
    </source>
</evidence>
<evidence type="ECO:0000256" key="1">
    <source>
        <dbReference type="ARBA" id="ARBA00001946"/>
    </source>
</evidence>
<comment type="catalytic activity">
    <reaction evidence="14">
        <text>D-ribulose 1,5-bisphosphate + O2 = 2-phosphoglycolate + (2R)-3-phosphoglycerate + 2 H(+)</text>
        <dbReference type="Rhea" id="RHEA:36631"/>
        <dbReference type="ChEBI" id="CHEBI:15378"/>
        <dbReference type="ChEBI" id="CHEBI:15379"/>
        <dbReference type="ChEBI" id="CHEBI:57870"/>
        <dbReference type="ChEBI" id="CHEBI:58033"/>
        <dbReference type="ChEBI" id="CHEBI:58272"/>
    </reaction>
</comment>
<comment type="caution">
    <text evidence="19">The sequence shown here is derived from an EMBL/GenBank/DDBJ whole genome shotgun (WGS) entry which is preliminary data.</text>
</comment>
<dbReference type="AlphaFoldDB" id="A0A813LRD9"/>
<dbReference type="Gene3D" id="3.30.70.150">
    <property type="entry name" value="RuBisCO large subunit, N-terminal domain"/>
    <property type="match status" value="1"/>
</dbReference>
<dbReference type="InterPro" id="IPR033966">
    <property type="entry name" value="RuBisCO"/>
</dbReference>
<keyword evidence="16" id="KW-0812">Transmembrane</keyword>
<accession>A0A813LRD9</accession>
<evidence type="ECO:0000256" key="5">
    <source>
        <dbReference type="ARBA" id="ARBA00012287"/>
    </source>
</evidence>
<name>A0A813LRD9_POLGL</name>
<feature type="domain" description="Ribulose bisphosphate carboxylase large subunit C-terminal" evidence="17">
    <location>
        <begin position="319"/>
        <end position="627"/>
    </location>
</feature>
<comment type="cofactor">
    <cofactor evidence="1">
        <name>Mg(2+)</name>
        <dbReference type="ChEBI" id="CHEBI:18420"/>
    </cofactor>
</comment>
<evidence type="ECO:0000256" key="3">
    <source>
        <dbReference type="ARBA" id="ARBA00004474"/>
    </source>
</evidence>
<dbReference type="PROSITE" id="PS00157">
    <property type="entry name" value="RUBISCO_LARGE"/>
    <property type="match status" value="1"/>
</dbReference>
<keyword evidence="9" id="KW-0460">Magnesium</keyword>
<dbReference type="NCBIfam" id="NF010002">
    <property type="entry name" value="PRK13475.1"/>
    <property type="match status" value="1"/>
</dbReference>
<keyword evidence="6" id="KW-0113">Calvin cycle</keyword>
<keyword evidence="16" id="KW-0472">Membrane</keyword>
<dbReference type="GO" id="GO:0000287">
    <property type="term" value="F:magnesium ion binding"/>
    <property type="evidence" value="ECO:0007669"/>
    <property type="project" value="InterPro"/>
</dbReference>
<keyword evidence="11" id="KW-0503">Monooxygenase</keyword>
<evidence type="ECO:0000259" key="18">
    <source>
        <dbReference type="Pfam" id="PF02788"/>
    </source>
</evidence>
<dbReference type="GO" id="GO:0009536">
    <property type="term" value="C:plastid"/>
    <property type="evidence" value="ECO:0007669"/>
    <property type="project" value="UniProtKB-SubCell"/>
</dbReference>
<dbReference type="InterPro" id="IPR036376">
    <property type="entry name" value="RuBisCO_lsu_C_sf"/>
</dbReference>
<dbReference type="EC" id="4.1.1.39" evidence="5"/>
<evidence type="ECO:0000256" key="14">
    <source>
        <dbReference type="ARBA" id="ARBA00048059"/>
    </source>
</evidence>
<dbReference type="PANTHER" id="PTHR42704:SF17">
    <property type="entry name" value="RIBULOSE BISPHOSPHATE CARBOXYLASE LARGE CHAIN"/>
    <property type="match status" value="1"/>
</dbReference>
<evidence type="ECO:0000256" key="10">
    <source>
        <dbReference type="ARBA" id="ARBA00023002"/>
    </source>
</evidence>
<dbReference type="SUPFAM" id="SSF54966">
    <property type="entry name" value="RuBisCO, large subunit, small (N-terminal) domain"/>
    <property type="match status" value="1"/>
</dbReference>
<dbReference type="GO" id="GO:0004497">
    <property type="term" value="F:monooxygenase activity"/>
    <property type="evidence" value="ECO:0007669"/>
    <property type="project" value="UniProtKB-KW"/>
</dbReference>
<evidence type="ECO:0000256" key="8">
    <source>
        <dbReference type="ARBA" id="ARBA00022723"/>
    </source>
</evidence>
<keyword evidence="8" id="KW-0479">Metal-binding</keyword>
<dbReference type="Pfam" id="PF00016">
    <property type="entry name" value="RuBisCO_large"/>
    <property type="match status" value="1"/>
</dbReference>
<organism evidence="19 20">
    <name type="scientific">Polarella glacialis</name>
    <name type="common">Dinoflagellate</name>
    <dbReference type="NCBI Taxonomy" id="89957"/>
    <lineage>
        <taxon>Eukaryota</taxon>
        <taxon>Sar</taxon>
        <taxon>Alveolata</taxon>
        <taxon>Dinophyceae</taxon>
        <taxon>Suessiales</taxon>
        <taxon>Suessiaceae</taxon>
        <taxon>Polarella</taxon>
    </lineage>
</organism>
<evidence type="ECO:0000256" key="9">
    <source>
        <dbReference type="ARBA" id="ARBA00022842"/>
    </source>
</evidence>
<comment type="function">
    <text evidence="2">RuBisCO catalyzes two reactions: the carboxylation of D-ribulose 1,5-bisphosphate, the primary event in carbon dioxide fixation, as well as the oxidative fragmentation of the pentose substrate. Both reactions occur simultaneously and in competition at the same active site.</text>
</comment>
<feature type="transmembrane region" description="Helical" evidence="16">
    <location>
        <begin position="20"/>
        <end position="45"/>
    </location>
</feature>
<evidence type="ECO:0000256" key="11">
    <source>
        <dbReference type="ARBA" id="ARBA00023033"/>
    </source>
</evidence>
<dbReference type="GO" id="GO:0016984">
    <property type="term" value="F:ribulose-bisphosphate carboxylase activity"/>
    <property type="evidence" value="ECO:0007669"/>
    <property type="project" value="UniProtKB-EC"/>
</dbReference>
<evidence type="ECO:0000256" key="12">
    <source>
        <dbReference type="ARBA" id="ARBA00023239"/>
    </source>
</evidence>
<protein>
    <recommendedName>
        <fullName evidence="5">ribulose-bisphosphate carboxylase</fullName>
        <ecNumber evidence="5">4.1.1.39</ecNumber>
    </recommendedName>
</protein>
<keyword evidence="13" id="KW-0120">Carbon dioxide fixation</keyword>
<dbReference type="InterPro" id="IPR020878">
    <property type="entry name" value="RuBisCo_large_chain_AS"/>
</dbReference>
<gene>
    <name evidence="19" type="ORF">PGLA2088_LOCUS50440</name>
</gene>
<dbReference type="SUPFAM" id="SSF51649">
    <property type="entry name" value="RuBisCo, C-terminal domain"/>
    <property type="match status" value="1"/>
</dbReference>
<feature type="domain" description="Ribulose bisphosphate carboxylase large subunit ferrodoxin-like N-terminal" evidence="18">
    <location>
        <begin position="191"/>
        <end position="309"/>
    </location>
</feature>
<keyword evidence="12" id="KW-0456">Lyase</keyword>